<evidence type="ECO:0000313" key="12">
    <source>
        <dbReference type="EMBL" id="AWB26130.1"/>
    </source>
</evidence>
<evidence type="ECO:0000256" key="11">
    <source>
        <dbReference type="RuleBase" id="RU004181"/>
    </source>
</evidence>
<keyword evidence="12" id="KW-0614">Plasmid</keyword>
<dbReference type="GO" id="GO:0006508">
    <property type="term" value="P:proteolysis"/>
    <property type="evidence" value="ECO:0007669"/>
    <property type="project" value="UniProtKB-KW"/>
</dbReference>
<name>A0A2R4WX90_9HYPH</name>
<sequence length="155" mass="16317">MVAAAMAVDLGTKALAVELLAGGVPQSLMPVLDLSLVFNRGISFSLFQAPDPTSLALLLGMQVALTCFVIWLALNAAEALQRLGFSAIAGGAISNVLDRFMDGAVTDFLDLHTAGIRWFTFNLADVWISVGVVLLILDALPIWPHRAGMPGGLAQ</sequence>
<dbReference type="KEGG" id="mee:DA075_35295"/>
<accession>A0A2R4WX90</accession>
<dbReference type="AlphaFoldDB" id="A0A2R4WX90"/>
<evidence type="ECO:0000256" key="7">
    <source>
        <dbReference type="ARBA" id="ARBA00022989"/>
    </source>
</evidence>
<dbReference type="PRINTS" id="PR00781">
    <property type="entry name" value="LIPOSIGPTASE"/>
</dbReference>
<keyword evidence="7 9" id="KW-1133">Transmembrane helix</keyword>
<keyword evidence="8 9" id="KW-0472">Membrane</keyword>
<feature type="active site" evidence="9">
    <location>
        <position position="107"/>
    </location>
</feature>
<dbReference type="EMBL" id="CP028845">
    <property type="protein sequence ID" value="AWB26130.1"/>
    <property type="molecule type" value="Genomic_DNA"/>
</dbReference>
<protein>
    <recommendedName>
        <fullName evidence="9">Lipoprotein signal peptidase</fullName>
        <ecNumber evidence="9">3.4.23.36</ecNumber>
    </recommendedName>
    <alternativeName>
        <fullName evidence="9">Prolipoprotein signal peptidase</fullName>
    </alternativeName>
    <alternativeName>
        <fullName evidence="9">Signal peptidase II</fullName>
        <shortName evidence="9">SPase II</shortName>
    </alternativeName>
</protein>
<keyword evidence="4 9" id="KW-0812">Transmembrane</keyword>
<dbReference type="Proteomes" id="UP000244755">
    <property type="component" value="Plasmid unnamed1"/>
</dbReference>
<dbReference type="HAMAP" id="MF_00161">
    <property type="entry name" value="LspA"/>
    <property type="match status" value="1"/>
</dbReference>
<comment type="caution">
    <text evidence="9">Lacks conserved residue(s) required for the propagation of feature annotation.</text>
</comment>
<evidence type="ECO:0000256" key="3">
    <source>
        <dbReference type="ARBA" id="ARBA00022670"/>
    </source>
</evidence>
<keyword evidence="13" id="KW-1185">Reference proteome</keyword>
<proteinExistence type="inferred from homology"/>
<evidence type="ECO:0000256" key="10">
    <source>
        <dbReference type="RuleBase" id="RU000594"/>
    </source>
</evidence>
<comment type="pathway">
    <text evidence="9">Protein modification; lipoprotein biosynthesis (signal peptide cleavage).</text>
</comment>
<organism evidence="12 13">
    <name type="scientific">Methylobacterium currus</name>
    <dbReference type="NCBI Taxonomy" id="2051553"/>
    <lineage>
        <taxon>Bacteria</taxon>
        <taxon>Pseudomonadati</taxon>
        <taxon>Pseudomonadota</taxon>
        <taxon>Alphaproteobacteria</taxon>
        <taxon>Hyphomicrobiales</taxon>
        <taxon>Methylobacteriaceae</taxon>
        <taxon>Methylobacterium</taxon>
    </lineage>
</organism>
<evidence type="ECO:0000256" key="6">
    <source>
        <dbReference type="ARBA" id="ARBA00022801"/>
    </source>
</evidence>
<dbReference type="UniPathway" id="UPA00665"/>
<keyword evidence="2 9" id="KW-1003">Cell membrane</keyword>
<comment type="catalytic activity">
    <reaction evidence="9 10">
        <text>Release of signal peptides from bacterial membrane prolipoproteins. Hydrolyzes -Xaa-Yaa-Zaa-|-(S,diacylglyceryl)Cys-, in which Xaa is hydrophobic (preferably Leu), and Yaa (Ala or Ser) and Zaa (Gly or Ala) have small, neutral side chains.</text>
        <dbReference type="EC" id="3.4.23.36"/>
    </reaction>
</comment>
<evidence type="ECO:0000256" key="2">
    <source>
        <dbReference type="ARBA" id="ARBA00022475"/>
    </source>
</evidence>
<keyword evidence="3 9" id="KW-0645">Protease</keyword>
<comment type="subcellular location">
    <subcellularLocation>
        <location evidence="9">Cell membrane</location>
        <topology evidence="9">Multi-pass membrane protein</topology>
    </subcellularLocation>
</comment>
<dbReference type="GO" id="GO:0005886">
    <property type="term" value="C:plasma membrane"/>
    <property type="evidence" value="ECO:0007669"/>
    <property type="project" value="UniProtKB-SubCell"/>
</dbReference>
<dbReference type="PANTHER" id="PTHR33695">
    <property type="entry name" value="LIPOPROTEIN SIGNAL PEPTIDASE"/>
    <property type="match status" value="1"/>
</dbReference>
<dbReference type="InterPro" id="IPR001872">
    <property type="entry name" value="Peptidase_A8"/>
</dbReference>
<dbReference type="GO" id="GO:0004190">
    <property type="term" value="F:aspartic-type endopeptidase activity"/>
    <property type="evidence" value="ECO:0007669"/>
    <property type="project" value="UniProtKB-UniRule"/>
</dbReference>
<feature type="active site" evidence="9">
    <location>
        <position position="125"/>
    </location>
</feature>
<comment type="similarity">
    <text evidence="1 9 11">Belongs to the peptidase A8 family.</text>
</comment>
<evidence type="ECO:0000256" key="8">
    <source>
        <dbReference type="ARBA" id="ARBA00023136"/>
    </source>
</evidence>
<evidence type="ECO:0000313" key="13">
    <source>
        <dbReference type="Proteomes" id="UP000244755"/>
    </source>
</evidence>
<dbReference type="NCBIfam" id="TIGR00077">
    <property type="entry name" value="lspA"/>
    <property type="match status" value="1"/>
</dbReference>
<feature type="transmembrane region" description="Helical" evidence="9">
    <location>
        <begin position="55"/>
        <end position="74"/>
    </location>
</feature>
<keyword evidence="6 9" id="KW-0378">Hydrolase</keyword>
<feature type="transmembrane region" description="Helical" evidence="9">
    <location>
        <begin position="126"/>
        <end position="143"/>
    </location>
</feature>
<reference evidence="12 13" key="1">
    <citation type="submission" date="2018-04" db="EMBL/GenBank/DDBJ databases">
        <title>Methylobacterium sp. PR1016A genome.</title>
        <authorList>
            <person name="Park W."/>
        </authorList>
    </citation>
    <scope>NUCLEOTIDE SEQUENCE [LARGE SCALE GENOMIC DNA]</scope>
    <source>
        <strain evidence="12 13">PR1016A</strain>
        <plasmid evidence="12 13">unnamed1</plasmid>
    </source>
</reference>
<keyword evidence="5 9" id="KW-0064">Aspartyl protease</keyword>
<evidence type="ECO:0000256" key="9">
    <source>
        <dbReference type="HAMAP-Rule" id="MF_00161"/>
    </source>
</evidence>
<evidence type="ECO:0000256" key="4">
    <source>
        <dbReference type="ARBA" id="ARBA00022692"/>
    </source>
</evidence>
<gene>
    <name evidence="9 12" type="primary">lspA</name>
    <name evidence="12" type="ORF">DA075_35295</name>
</gene>
<comment type="function">
    <text evidence="9 10">This protein specifically catalyzes the removal of signal peptides from prolipoproteins.</text>
</comment>
<dbReference type="PANTHER" id="PTHR33695:SF1">
    <property type="entry name" value="LIPOPROTEIN SIGNAL PEPTIDASE"/>
    <property type="match status" value="1"/>
</dbReference>
<dbReference type="EC" id="3.4.23.36" evidence="9"/>
<dbReference type="PROSITE" id="PS00855">
    <property type="entry name" value="SPASE_II"/>
    <property type="match status" value="1"/>
</dbReference>
<dbReference type="Pfam" id="PF01252">
    <property type="entry name" value="Peptidase_A8"/>
    <property type="match status" value="1"/>
</dbReference>
<evidence type="ECO:0000256" key="1">
    <source>
        <dbReference type="ARBA" id="ARBA00006139"/>
    </source>
</evidence>
<geneLocation type="plasmid" evidence="12 13">
    <name>unnamed1</name>
</geneLocation>
<evidence type="ECO:0000256" key="5">
    <source>
        <dbReference type="ARBA" id="ARBA00022750"/>
    </source>
</evidence>
<dbReference type="OrthoDB" id="9810259at2"/>